<dbReference type="EMBL" id="PDLN01000006">
    <property type="protein sequence ID" value="RDW82989.1"/>
    <property type="molecule type" value="Genomic_DNA"/>
</dbReference>
<evidence type="ECO:0000259" key="3">
    <source>
        <dbReference type="PROSITE" id="PS50048"/>
    </source>
</evidence>
<gene>
    <name evidence="4" type="ORF">BP5796_04480</name>
</gene>
<name>A0A3D8S9F8_9HELO</name>
<dbReference type="Proteomes" id="UP000256328">
    <property type="component" value="Unassembled WGS sequence"/>
</dbReference>
<reference evidence="4 5" key="1">
    <citation type="journal article" date="2018" name="IMA Fungus">
        <title>IMA Genome-F 9: Draft genome sequence of Annulohypoxylon stygium, Aspergillus mulundensis, Berkeleyomyces basicola (syn. Thielaviopsis basicola), Ceratocystis smalleyi, two Cercospora beticola strains, Coleophoma cylindrospora, Fusarium fracticaudum, Phialophora cf. hyalina, and Morchella septimelata.</title>
        <authorList>
            <person name="Wingfield B.D."/>
            <person name="Bills G.F."/>
            <person name="Dong Y."/>
            <person name="Huang W."/>
            <person name="Nel W.J."/>
            <person name="Swalarsk-Parry B.S."/>
            <person name="Vaghefi N."/>
            <person name="Wilken P.M."/>
            <person name="An Z."/>
            <person name="de Beer Z.W."/>
            <person name="De Vos L."/>
            <person name="Chen L."/>
            <person name="Duong T.A."/>
            <person name="Gao Y."/>
            <person name="Hammerbacher A."/>
            <person name="Kikkert J.R."/>
            <person name="Li Y."/>
            <person name="Li H."/>
            <person name="Li K."/>
            <person name="Li Q."/>
            <person name="Liu X."/>
            <person name="Ma X."/>
            <person name="Naidoo K."/>
            <person name="Pethybridge S.J."/>
            <person name="Sun J."/>
            <person name="Steenkamp E.T."/>
            <person name="van der Nest M.A."/>
            <person name="van Wyk S."/>
            <person name="Wingfield M.J."/>
            <person name="Xiong C."/>
            <person name="Yue Q."/>
            <person name="Zhang X."/>
        </authorList>
    </citation>
    <scope>NUCLEOTIDE SEQUENCE [LARGE SCALE GENOMIC DNA]</scope>
    <source>
        <strain evidence="4 5">BP5796</strain>
    </source>
</reference>
<dbReference type="Pfam" id="PF11951">
    <property type="entry name" value="Fungal_trans_2"/>
    <property type="match status" value="1"/>
</dbReference>
<dbReference type="Pfam" id="PF00172">
    <property type="entry name" value="Zn_clus"/>
    <property type="match status" value="1"/>
</dbReference>
<protein>
    <recommendedName>
        <fullName evidence="3">Zn(2)-C6 fungal-type domain-containing protein</fullName>
    </recommendedName>
</protein>
<feature type="domain" description="Zn(2)-C6 fungal-type" evidence="3">
    <location>
        <begin position="27"/>
        <end position="64"/>
    </location>
</feature>
<dbReference type="GO" id="GO:0000981">
    <property type="term" value="F:DNA-binding transcription factor activity, RNA polymerase II-specific"/>
    <property type="evidence" value="ECO:0007669"/>
    <property type="project" value="InterPro"/>
</dbReference>
<dbReference type="GO" id="GO:0005634">
    <property type="term" value="C:nucleus"/>
    <property type="evidence" value="ECO:0007669"/>
    <property type="project" value="UniProtKB-SubCell"/>
</dbReference>
<dbReference type="OrthoDB" id="1919336at2759"/>
<comment type="subcellular location">
    <subcellularLocation>
        <location evidence="1">Nucleus</location>
    </subcellularLocation>
</comment>
<dbReference type="PROSITE" id="PS50048">
    <property type="entry name" value="ZN2_CY6_FUNGAL_2"/>
    <property type="match status" value="1"/>
</dbReference>
<sequence length="523" mass="58542">MFAKFELCRAGLVQADLETKHTRSNKGCLECRQRKRKCDQQRPFCGGCRKRESAFRPPNILCTWPSFTQSDQESCASPSSYGSVSSSDTAMLSGSDDNQKCYKDLNIITTNQPNRSQVSILTSRYPNVPKSLNSFFSPEFASPQELRILEFLVARFDTITAPSYLDRRMTILAQALPLAATSPPLAYAFLACGSALMSKMTSKDAEYQLSRCFQTKAISRISSDMMTSPTEVIALAVMLLHIFEETYCDIENPNLYHLKGGLALMDLAIARGPLITTIQHMAMELYLYHIARSSTFSGVKSEPLPDDYISSRLIVLDLSAGSQGKEPSWRSDSFLGFTPELFDIVFRLSLLRRKVPLQHLDQVKANQIASRLKDLRPRLFSMEGLPPVAFSEFPPDMLYTAQLYHLACALLLLKICKVSLCENDLEVQIIIEEAMQIFRTVSLAGLRSPPLAWPLLILSCGTTKRADQQLLRSPIEYSSMADRLGSSMYTLRFLDCVWHGDGGNNGVGLDALFHDELLCTVFF</sequence>
<dbReference type="GO" id="GO:0008270">
    <property type="term" value="F:zinc ion binding"/>
    <property type="evidence" value="ECO:0007669"/>
    <property type="project" value="InterPro"/>
</dbReference>
<evidence type="ECO:0000313" key="5">
    <source>
        <dbReference type="Proteomes" id="UP000256328"/>
    </source>
</evidence>
<keyword evidence="2" id="KW-0539">Nucleus</keyword>
<dbReference type="CDD" id="cd00067">
    <property type="entry name" value="GAL4"/>
    <property type="match status" value="1"/>
</dbReference>
<dbReference type="InterPro" id="IPR021858">
    <property type="entry name" value="Fun_TF"/>
</dbReference>
<accession>A0A3D8S9F8</accession>
<proteinExistence type="predicted"/>
<dbReference type="InterPro" id="IPR001138">
    <property type="entry name" value="Zn2Cys6_DnaBD"/>
</dbReference>
<organism evidence="4 5">
    <name type="scientific">Coleophoma crateriformis</name>
    <dbReference type="NCBI Taxonomy" id="565419"/>
    <lineage>
        <taxon>Eukaryota</taxon>
        <taxon>Fungi</taxon>
        <taxon>Dikarya</taxon>
        <taxon>Ascomycota</taxon>
        <taxon>Pezizomycotina</taxon>
        <taxon>Leotiomycetes</taxon>
        <taxon>Helotiales</taxon>
        <taxon>Dermateaceae</taxon>
        <taxon>Coleophoma</taxon>
    </lineage>
</organism>
<dbReference type="PANTHER" id="PTHR37534:SF46">
    <property type="entry name" value="ZN(II)2CYS6 TRANSCRIPTION FACTOR (EUROFUNG)"/>
    <property type="match status" value="1"/>
</dbReference>
<keyword evidence="5" id="KW-1185">Reference proteome</keyword>
<dbReference type="AlphaFoldDB" id="A0A3D8S9F8"/>
<evidence type="ECO:0000313" key="4">
    <source>
        <dbReference type="EMBL" id="RDW82989.1"/>
    </source>
</evidence>
<dbReference type="InterPro" id="IPR036864">
    <property type="entry name" value="Zn2-C6_fun-type_DNA-bd_sf"/>
</dbReference>
<evidence type="ECO:0000256" key="1">
    <source>
        <dbReference type="ARBA" id="ARBA00004123"/>
    </source>
</evidence>
<evidence type="ECO:0000256" key="2">
    <source>
        <dbReference type="ARBA" id="ARBA00023242"/>
    </source>
</evidence>
<dbReference type="PANTHER" id="PTHR37534">
    <property type="entry name" value="TRANSCRIPTIONAL ACTIVATOR PROTEIN UGA3"/>
    <property type="match status" value="1"/>
</dbReference>
<comment type="caution">
    <text evidence="4">The sequence shown here is derived from an EMBL/GenBank/DDBJ whole genome shotgun (WGS) entry which is preliminary data.</text>
</comment>
<dbReference type="SMART" id="SM00066">
    <property type="entry name" value="GAL4"/>
    <property type="match status" value="1"/>
</dbReference>
<dbReference type="SUPFAM" id="SSF57701">
    <property type="entry name" value="Zn2/Cys6 DNA-binding domain"/>
    <property type="match status" value="1"/>
</dbReference>
<dbReference type="Gene3D" id="4.10.240.10">
    <property type="entry name" value="Zn(2)-C6 fungal-type DNA-binding domain"/>
    <property type="match status" value="1"/>
</dbReference>